<dbReference type="Gene3D" id="3.40.50.10810">
    <property type="entry name" value="Tandem AAA-ATPase domain"/>
    <property type="match status" value="1"/>
</dbReference>
<dbReference type="InterPro" id="IPR001650">
    <property type="entry name" value="Helicase_C-like"/>
</dbReference>
<evidence type="ECO:0000256" key="1">
    <source>
        <dbReference type="ARBA" id="ARBA00004123"/>
    </source>
</evidence>
<evidence type="ECO:0000259" key="7">
    <source>
        <dbReference type="PROSITE" id="PS51192"/>
    </source>
</evidence>
<comment type="caution">
    <text evidence="9">The sequence shown here is derived from an EMBL/GenBank/DDBJ whole genome shotgun (WGS) entry which is preliminary data.</text>
</comment>
<evidence type="ECO:0000256" key="5">
    <source>
        <dbReference type="ARBA" id="ARBA00022840"/>
    </source>
</evidence>
<organism evidence="9 10">
    <name type="scientific">Erythroxylum novogranatense</name>
    <dbReference type="NCBI Taxonomy" id="1862640"/>
    <lineage>
        <taxon>Eukaryota</taxon>
        <taxon>Viridiplantae</taxon>
        <taxon>Streptophyta</taxon>
        <taxon>Embryophyta</taxon>
        <taxon>Tracheophyta</taxon>
        <taxon>Spermatophyta</taxon>
        <taxon>Magnoliopsida</taxon>
        <taxon>eudicotyledons</taxon>
        <taxon>Gunneridae</taxon>
        <taxon>Pentapetalae</taxon>
        <taxon>rosids</taxon>
        <taxon>fabids</taxon>
        <taxon>Malpighiales</taxon>
        <taxon>Erythroxylaceae</taxon>
        <taxon>Erythroxylum</taxon>
    </lineage>
</organism>
<keyword evidence="10" id="KW-1185">Reference proteome</keyword>
<accession>A0AAV8TB74</accession>
<keyword evidence="4" id="KW-0347">Helicase</keyword>
<dbReference type="GO" id="GO:0005524">
    <property type="term" value="F:ATP binding"/>
    <property type="evidence" value="ECO:0007669"/>
    <property type="project" value="UniProtKB-KW"/>
</dbReference>
<evidence type="ECO:0000259" key="8">
    <source>
        <dbReference type="PROSITE" id="PS51194"/>
    </source>
</evidence>
<feature type="domain" description="Helicase C-terminal" evidence="8">
    <location>
        <begin position="1059"/>
        <end position="1219"/>
    </location>
</feature>
<dbReference type="GO" id="GO:0080188">
    <property type="term" value="P:gene silencing by siRNA-directed DNA methylation"/>
    <property type="evidence" value="ECO:0007669"/>
    <property type="project" value="InterPro"/>
</dbReference>
<dbReference type="Proteomes" id="UP001159364">
    <property type="component" value="Linkage Group LG05"/>
</dbReference>
<dbReference type="InterPro" id="IPR038718">
    <property type="entry name" value="SNF2-like_sf"/>
</dbReference>
<dbReference type="InterPro" id="IPR049730">
    <property type="entry name" value="SNF2/RAD54-like_C"/>
</dbReference>
<feature type="domain" description="Helicase ATP-binding" evidence="7">
    <location>
        <begin position="696"/>
        <end position="897"/>
    </location>
</feature>
<dbReference type="InterPro" id="IPR027417">
    <property type="entry name" value="P-loop_NTPase"/>
</dbReference>
<dbReference type="PANTHER" id="PTHR45821">
    <property type="entry name" value="SNF2 DOMAIN-CONTAINING PROTEIN CLASSY 2-RELATED"/>
    <property type="match status" value="1"/>
</dbReference>
<dbReference type="Pfam" id="PF00271">
    <property type="entry name" value="Helicase_C"/>
    <property type="match status" value="1"/>
</dbReference>
<dbReference type="GO" id="GO:0016787">
    <property type="term" value="F:hydrolase activity"/>
    <property type="evidence" value="ECO:0007669"/>
    <property type="project" value="UniProtKB-KW"/>
</dbReference>
<evidence type="ECO:0000313" key="10">
    <source>
        <dbReference type="Proteomes" id="UP001159364"/>
    </source>
</evidence>
<evidence type="ECO:0000256" key="3">
    <source>
        <dbReference type="ARBA" id="ARBA00022801"/>
    </source>
</evidence>
<protein>
    <submittedName>
        <fullName evidence="9">Uncharacterized protein</fullName>
    </submittedName>
</protein>
<name>A0AAV8TB74_9ROSI</name>
<evidence type="ECO:0000313" key="9">
    <source>
        <dbReference type="EMBL" id="KAJ8763990.1"/>
    </source>
</evidence>
<proteinExistence type="predicted"/>
<keyword evidence="5" id="KW-0067">ATP-binding</keyword>
<dbReference type="PANTHER" id="PTHR45821:SF2">
    <property type="entry name" value="SNF2 DOMAIN-CONTAINING PROTEIN CLASSY 2"/>
    <property type="match status" value="1"/>
</dbReference>
<evidence type="ECO:0000256" key="4">
    <source>
        <dbReference type="ARBA" id="ARBA00022806"/>
    </source>
</evidence>
<dbReference type="Pfam" id="PF00176">
    <property type="entry name" value="SNF2-rel_dom"/>
    <property type="match status" value="1"/>
</dbReference>
<evidence type="ECO:0000256" key="6">
    <source>
        <dbReference type="ARBA" id="ARBA00023242"/>
    </source>
</evidence>
<dbReference type="InterPro" id="IPR044567">
    <property type="entry name" value="CLSY/DRD1"/>
</dbReference>
<reference evidence="9 10" key="1">
    <citation type="submission" date="2021-09" db="EMBL/GenBank/DDBJ databases">
        <title>Genomic insights and catalytic innovation underlie evolution of tropane alkaloids biosynthesis.</title>
        <authorList>
            <person name="Wang Y.-J."/>
            <person name="Tian T."/>
            <person name="Huang J.-P."/>
            <person name="Huang S.-X."/>
        </authorList>
    </citation>
    <scope>NUCLEOTIDE SEQUENCE [LARGE SCALE GENOMIC DNA]</scope>
    <source>
        <strain evidence="9">KIB-2018</strain>
        <tissue evidence="9">Leaf</tissue>
    </source>
</reference>
<dbReference type="SUPFAM" id="SSF52540">
    <property type="entry name" value="P-loop containing nucleoside triphosphate hydrolases"/>
    <property type="match status" value="2"/>
</dbReference>
<dbReference type="CDD" id="cd18793">
    <property type="entry name" value="SF2_C_SNF"/>
    <property type="match status" value="1"/>
</dbReference>
<dbReference type="SMART" id="SM00490">
    <property type="entry name" value="HELICc"/>
    <property type="match status" value="1"/>
</dbReference>
<dbReference type="EMBL" id="JAIWQS010000005">
    <property type="protein sequence ID" value="KAJ8763990.1"/>
    <property type="molecule type" value="Genomic_DNA"/>
</dbReference>
<dbReference type="AlphaFoldDB" id="A0AAV8TB74"/>
<dbReference type="CDD" id="cd18007">
    <property type="entry name" value="DEXHc_ATRX-like"/>
    <property type="match status" value="1"/>
</dbReference>
<dbReference type="InterPro" id="IPR000330">
    <property type="entry name" value="SNF2_N"/>
</dbReference>
<evidence type="ECO:0000256" key="2">
    <source>
        <dbReference type="ARBA" id="ARBA00022741"/>
    </source>
</evidence>
<dbReference type="Gene3D" id="3.40.50.300">
    <property type="entry name" value="P-loop containing nucleotide triphosphate hydrolases"/>
    <property type="match status" value="1"/>
</dbReference>
<dbReference type="GO" id="GO:0005634">
    <property type="term" value="C:nucleus"/>
    <property type="evidence" value="ECO:0007669"/>
    <property type="project" value="UniProtKB-SubCell"/>
</dbReference>
<dbReference type="GO" id="GO:0004386">
    <property type="term" value="F:helicase activity"/>
    <property type="evidence" value="ECO:0007669"/>
    <property type="project" value="UniProtKB-KW"/>
</dbReference>
<gene>
    <name evidence="9" type="ORF">K2173_004860</name>
</gene>
<dbReference type="InterPro" id="IPR014001">
    <property type="entry name" value="Helicase_ATP-bd"/>
</dbReference>
<dbReference type="PROSITE" id="PS51192">
    <property type="entry name" value="HELICASE_ATP_BIND_1"/>
    <property type="match status" value="1"/>
</dbReference>
<sequence length="1252" mass="143469">MKRKRLDESQHPFDDPPFEALRNGSWQSVEFIEVRDGLMTMSFADNTQSTAKNGPYANIRIKSRKATISDCICFLRPGIDVCVLSTCNDKEDSEEQNPEPVWIDAKISSIERKSHELRCSCLFFVKLYVNQGHLGSERGKVSKDTKLIGVDQISILQRLENCPCEGQSYRWNSSEDCPLVQRTKLFSGKFLSDLTWLLVASVLKQIVFDVRSVQRKIVYQISEDDHVFVRANNHQTSLNFKLDNDTLTPTVMQFIAVDTIEASSAPVIDKAEPLLLDNVLNLRRSKRRNVQPERFLGCGIPPARDDGLFRIMPYTQDKWKDDELHMPLSYLISACAGGSKRHATNKLVHSLKLDTSGILPASSSKPMSRKLKSGVAQRNTDESQLAIVPVLTDGDPIIVEQFDSPHNNSVKPLRWTKKASLRYYNRKNSTTAPSKDNFDLEDMLFESKWVGSASFSKAGNARYCSIRPKMEDSCESRTRTKPTLSARVYNKLIHSYMKNIDSTIMSQEEPPIIDQWEQFKAKTFVHHREEMELSSVAKEDEISETEMLWRDMEISLASVYLSEENEVQASTRMKRNSNAYCRHEFKLDEELGILCHICGFVRCEIKYVSPPFMDFTGWATENKPCIEHSELKSDEDEGMKLFSNQAFSKGRPSSEEKENVWALVPELRKKLHMHQQKAFEFLWRNTAGSLVPGLMKKASKKIGGCVVSHTPGAGKTFLIIAFLASYLKLFPAKRPLVLAPKTTLYTWYKEFIKWQSPIPVHLIHGRRTFRAFRQKSVTFRGSSGPQLSQDIMHVLDCLEKIQKWHAQPSVLVMGYTSFLTLLREDSKFAHRKYMAKVLRESPGILVLDEGHNPRSTKSRLRKVLMKVQTDLRVLLSGTLFQNNFCEYFNTLCLARPKFITEVLRELDPKLKRKKKEKGKAPHLLEARARKFFLDIIAKKIDSNISDERLQGLNMLKKITNGFIDVYEGGASDSLPGLQIYTLLMNSTAIQQEFLVKLHKIMATYHGYPLELELLITLASIHPWLVKTSKCVKKFFTPKELIAMEKLKLDFRKGSKVMFVLNLLYRAVRNEKVLIFCHNIAPINFLIDLFERVFRWQKGREILVLTGDLELFERGRVMDKFEESGSPSSVLLASISACAEGISLTAASRVILLDSEWNPSKTKQAIARAFRPGQQKVVYVYQLLATGTLEEDKYRRTTWKEWVSSMIFSEAFDEDPSRWQAEKIEDDVLRDIVEEDRVKSFHMIMKNEKASTG</sequence>
<keyword evidence="2" id="KW-0547">Nucleotide-binding</keyword>
<keyword evidence="6" id="KW-0539">Nucleus</keyword>
<comment type="subcellular location">
    <subcellularLocation>
        <location evidence="1">Nucleus</location>
    </subcellularLocation>
</comment>
<dbReference type="PROSITE" id="PS51194">
    <property type="entry name" value="HELICASE_CTER"/>
    <property type="match status" value="1"/>
</dbReference>
<dbReference type="SMART" id="SM00487">
    <property type="entry name" value="DEXDc"/>
    <property type="match status" value="1"/>
</dbReference>
<keyword evidence="3" id="KW-0378">Hydrolase</keyword>